<proteinExistence type="predicted"/>
<comment type="caution">
    <text evidence="1">The sequence shown here is derived from an EMBL/GenBank/DDBJ whole genome shotgun (WGS) entry which is preliminary data.</text>
</comment>
<sequence length="114" mass="12385">MAITLKPTVRCSTERRYVSLPRNFWRDLSSRRMIFYSQESEIRPLKRATLEGEIKLIFKSSYFCGGSALTLALALGLAGTASAQDATVVEEVVVTGSFIAGTPEDAALPVDVIG</sequence>
<reference evidence="1 2" key="1">
    <citation type="submission" date="2022-09" db="EMBL/GenBank/DDBJ databases">
        <title>New species of Phenylobacterium.</title>
        <authorList>
            <person name="Mieszkin S."/>
        </authorList>
    </citation>
    <scope>NUCLEOTIDE SEQUENCE [LARGE SCALE GENOMIC DNA]</scope>
    <source>
        <strain evidence="1 2">HK31-G</strain>
    </source>
</reference>
<evidence type="ECO:0008006" key="3">
    <source>
        <dbReference type="Google" id="ProtNLM"/>
    </source>
</evidence>
<protein>
    <recommendedName>
        <fullName evidence="3">TonB-dependent receptor</fullName>
    </recommendedName>
</protein>
<dbReference type="RefSeq" id="WP_377371929.1">
    <property type="nucleotide sequence ID" value="NZ_JAOTJD010000083.1"/>
</dbReference>
<organism evidence="1 2">
    <name type="scientific">Phenylobacterium ferrooxidans</name>
    <dbReference type="NCBI Taxonomy" id="2982689"/>
    <lineage>
        <taxon>Bacteria</taxon>
        <taxon>Pseudomonadati</taxon>
        <taxon>Pseudomonadota</taxon>
        <taxon>Alphaproteobacteria</taxon>
        <taxon>Caulobacterales</taxon>
        <taxon>Caulobacteraceae</taxon>
        <taxon>Phenylobacterium</taxon>
    </lineage>
</organism>
<dbReference type="Proteomes" id="UP001598130">
    <property type="component" value="Unassembled WGS sequence"/>
</dbReference>
<name>A0ABW6CYC0_9CAUL</name>
<gene>
    <name evidence="1" type="ORF">OCL97_22360</name>
</gene>
<evidence type="ECO:0000313" key="2">
    <source>
        <dbReference type="Proteomes" id="UP001598130"/>
    </source>
</evidence>
<keyword evidence="2" id="KW-1185">Reference proteome</keyword>
<accession>A0ABW6CYC0</accession>
<evidence type="ECO:0000313" key="1">
    <source>
        <dbReference type="EMBL" id="MFD3266691.1"/>
    </source>
</evidence>
<dbReference type="EMBL" id="JAOTJD010000083">
    <property type="protein sequence ID" value="MFD3266691.1"/>
    <property type="molecule type" value="Genomic_DNA"/>
</dbReference>
<feature type="non-terminal residue" evidence="1">
    <location>
        <position position="114"/>
    </location>
</feature>